<evidence type="ECO:0000313" key="6">
    <source>
        <dbReference type="Proteomes" id="UP000663877"/>
    </source>
</evidence>
<feature type="chain" id="PRO_5036225466" evidence="2">
    <location>
        <begin position="16"/>
        <end position="259"/>
    </location>
</feature>
<gene>
    <name evidence="3" type="ORF">BJG266_LOCUS21223</name>
    <name evidence="4" type="ORF">QVE165_LOCUS28667</name>
</gene>
<proteinExistence type="predicted"/>
<evidence type="ECO:0000256" key="1">
    <source>
        <dbReference type="SAM" id="Phobius"/>
    </source>
</evidence>
<keyword evidence="5" id="KW-1185">Reference proteome</keyword>
<dbReference type="EMBL" id="CAJNOM010000225">
    <property type="protein sequence ID" value="CAF1253930.1"/>
    <property type="molecule type" value="Genomic_DNA"/>
</dbReference>
<accession>A0A814NY86</accession>
<dbReference type="AlphaFoldDB" id="A0A814NY86"/>
<dbReference type="OrthoDB" id="10033503at2759"/>
<comment type="caution">
    <text evidence="3">The sequence shown here is derived from an EMBL/GenBank/DDBJ whole genome shotgun (WGS) entry which is preliminary data.</text>
</comment>
<sequence length="259" mass="29831">MLVLLLILIIPYALCVPDPTLPNATVLEIQNINKLEFSREEVVLGLTATFTFIISNLDYALNELHIESYYYSITFVGEEYHEERTPLEIIPSNTNETEYHGVLKMKNLEEEGNYLICVIFMNTTAQLIVSSRFCHVVSLSHDCKLEAADGTFDNQHIYVLLPFVAFMLLLVVIITRIKRFVKRPRTIEAILETLPQHHAQRLESLAPDADARRRRRTQQDINDHIRQDSVIEIQGNLGGDENFTMYYNTDNTSLETIQE</sequence>
<evidence type="ECO:0000313" key="5">
    <source>
        <dbReference type="Proteomes" id="UP000663832"/>
    </source>
</evidence>
<keyword evidence="2" id="KW-0732">Signal</keyword>
<keyword evidence="1" id="KW-0812">Transmembrane</keyword>
<dbReference type="EMBL" id="CAJNOI010000125">
    <property type="protein sequence ID" value="CAF1098632.1"/>
    <property type="molecule type" value="Genomic_DNA"/>
</dbReference>
<reference evidence="3" key="1">
    <citation type="submission" date="2021-02" db="EMBL/GenBank/DDBJ databases">
        <authorList>
            <person name="Nowell W R."/>
        </authorList>
    </citation>
    <scope>NUCLEOTIDE SEQUENCE</scope>
</reference>
<evidence type="ECO:0000256" key="2">
    <source>
        <dbReference type="SAM" id="SignalP"/>
    </source>
</evidence>
<dbReference type="Proteomes" id="UP000663832">
    <property type="component" value="Unassembled WGS sequence"/>
</dbReference>
<keyword evidence="1" id="KW-1133">Transmembrane helix</keyword>
<dbReference type="Proteomes" id="UP000663877">
    <property type="component" value="Unassembled WGS sequence"/>
</dbReference>
<organism evidence="3 6">
    <name type="scientific">Adineta steineri</name>
    <dbReference type="NCBI Taxonomy" id="433720"/>
    <lineage>
        <taxon>Eukaryota</taxon>
        <taxon>Metazoa</taxon>
        <taxon>Spiralia</taxon>
        <taxon>Gnathifera</taxon>
        <taxon>Rotifera</taxon>
        <taxon>Eurotatoria</taxon>
        <taxon>Bdelloidea</taxon>
        <taxon>Adinetida</taxon>
        <taxon>Adinetidae</taxon>
        <taxon>Adineta</taxon>
    </lineage>
</organism>
<keyword evidence="1" id="KW-0472">Membrane</keyword>
<name>A0A814NY86_9BILA</name>
<feature type="transmembrane region" description="Helical" evidence="1">
    <location>
        <begin position="157"/>
        <end position="175"/>
    </location>
</feature>
<evidence type="ECO:0000313" key="4">
    <source>
        <dbReference type="EMBL" id="CAF1253930.1"/>
    </source>
</evidence>
<feature type="signal peptide" evidence="2">
    <location>
        <begin position="1"/>
        <end position="15"/>
    </location>
</feature>
<evidence type="ECO:0000313" key="3">
    <source>
        <dbReference type="EMBL" id="CAF1098632.1"/>
    </source>
</evidence>
<protein>
    <submittedName>
        <fullName evidence="3">Uncharacterized protein</fullName>
    </submittedName>
</protein>